<keyword evidence="1" id="KW-0812">Transmembrane</keyword>
<gene>
    <name evidence="2" type="ORF">GCM10025874_19810</name>
</gene>
<dbReference type="EMBL" id="BSUL01000001">
    <property type="protein sequence ID" value="GMA28728.1"/>
    <property type="molecule type" value="Genomic_DNA"/>
</dbReference>
<dbReference type="Gene3D" id="1.20.1640.10">
    <property type="entry name" value="Multidrug efflux transporter AcrB transmembrane domain"/>
    <property type="match status" value="2"/>
</dbReference>
<sequence length="1013" mass="102832">MHLLAKLSLANRALIALITITVAVFGGISLTSLKQELAPSIQFPQVAIITAYPGATPEVVSQDVSVPIEQAVAGIADLEGTGSTSSTGSSIVTADFAYSVNLAQAEQRVQQAVNRIATQLPDDVEPQVLTGSLDDLPIVQLAVSGGSGDLLERLQVTAVPTLEDLDGVRQVSIAGAPEQRVAVAPDAAALAGAGLTEQAVTDALDANGVLLPGGTITEEGRSLAVQTGARLASVDDIAALPLTGSDLTIGDVASVSLQDAPATALSRVDGEDALTIAVTKTPDANTVEVSNLVADALPGITDALDGATITTVFDQAPYIEQSIETLAVEGLLGLVFAIIVILVFLLSVRSTIVTAISIPTSVLITFIGMQGLGYSLNILTLGALTIAIGRVVDDSIVVIENIKRHLVAGADRAASILTAVREVAGAITASTVTTVVVFLPLAFVSDITGELFRPFALTTSLALLASLIVALTIVPVLAYWFLRAPKGHAHAASAEEAPGRLQRGYLPILRGTLRRPVVTLLAAVVVLGGTVAAVPFMNTNFLGDSGQNTLTLRQQLAPATSLDAASDAAAEVEQALAGVDGVSTVQVTIGGGSSIAAAFGAGGGGDTVQYSVTTDEDADQTALQADVREAVDGLPGDITIGSSSGFGGSSDLEVEISAPTDAELREASDQVLDAVSGLDAVLQASSNLGAAQPYLAVEVDRTAAAELGLSEVAVGGLIGQSLLPREVGTVEIDEQRIDITLVDDAPPATLDELRGLELLPGVPLTDVATVEETTGPTAVTTAGGVRTATVSATPDGADLGAATSEVQEALDGLDLPAGASASLGGVAADQADAFSQLGLAVLVAILIVYIVMVATFRSLLQPLLLLVSVPFAATGAVLLQVVTGIPLGVASLVGVLMLVGIVVTNAIVLIDLVNQYRSRGLPVAEALIEGSIRRLRPILMTALATIFALTPMALGITGHGGFISQPLAVVVIGGLVSSTALTLVVLPVLYSLVVGSRERRAARRAERDGVAAG</sequence>
<feature type="transmembrane region" description="Helical" evidence="1">
    <location>
        <begin position="517"/>
        <end position="537"/>
    </location>
</feature>
<dbReference type="SUPFAM" id="SSF82714">
    <property type="entry name" value="Multidrug efflux transporter AcrB TolC docking domain, DN and DC subdomains"/>
    <property type="match status" value="2"/>
</dbReference>
<name>A0AA37UDR3_9MICO</name>
<feature type="transmembrane region" description="Helical" evidence="1">
    <location>
        <begin position="863"/>
        <end position="883"/>
    </location>
</feature>
<feature type="transmembrane region" description="Helical" evidence="1">
    <location>
        <begin position="326"/>
        <end position="345"/>
    </location>
</feature>
<feature type="transmembrane region" description="Helical" evidence="1">
    <location>
        <begin position="837"/>
        <end position="856"/>
    </location>
</feature>
<keyword evidence="1" id="KW-0472">Membrane</keyword>
<feature type="transmembrane region" description="Helical" evidence="1">
    <location>
        <begin position="12"/>
        <end position="33"/>
    </location>
</feature>
<comment type="caution">
    <text evidence="2">The sequence shown here is derived from an EMBL/GenBank/DDBJ whole genome shotgun (WGS) entry which is preliminary data.</text>
</comment>
<dbReference type="GO" id="GO:0042910">
    <property type="term" value="F:xenobiotic transmembrane transporter activity"/>
    <property type="evidence" value="ECO:0007669"/>
    <property type="project" value="TreeGrafter"/>
</dbReference>
<keyword evidence="3" id="KW-1185">Reference proteome</keyword>
<keyword evidence="1" id="KW-1133">Transmembrane helix</keyword>
<dbReference type="Gene3D" id="3.30.70.1440">
    <property type="entry name" value="Multidrug efflux transporter AcrB pore domain"/>
    <property type="match status" value="1"/>
</dbReference>
<reference evidence="2 3" key="1">
    <citation type="journal article" date="2014" name="Int. J. Syst. Evol. Microbiol.">
        <title>Complete genome sequence of Corynebacterium casei LMG S-19264T (=DSM 44701T), isolated from a smear-ripened cheese.</title>
        <authorList>
            <consortium name="US DOE Joint Genome Institute (JGI-PGF)"/>
            <person name="Walter F."/>
            <person name="Albersmeier A."/>
            <person name="Kalinowski J."/>
            <person name="Ruckert C."/>
        </authorList>
    </citation>
    <scope>NUCLEOTIDE SEQUENCE [LARGE SCALE GENOMIC DNA]</scope>
    <source>
        <strain evidence="2 3">NBRC 112289</strain>
    </source>
</reference>
<evidence type="ECO:0000256" key="1">
    <source>
        <dbReference type="SAM" id="Phobius"/>
    </source>
</evidence>
<feature type="transmembrane region" description="Helical" evidence="1">
    <location>
        <begin position="935"/>
        <end position="956"/>
    </location>
</feature>
<dbReference type="PANTHER" id="PTHR32063">
    <property type="match status" value="1"/>
</dbReference>
<dbReference type="SUPFAM" id="SSF82866">
    <property type="entry name" value="Multidrug efflux transporter AcrB transmembrane domain"/>
    <property type="match status" value="2"/>
</dbReference>
<protein>
    <submittedName>
        <fullName evidence="2">Multidrug transporter</fullName>
    </submittedName>
</protein>
<dbReference type="SUPFAM" id="SSF82693">
    <property type="entry name" value="Multidrug efflux transporter AcrB pore domain, PN1, PN2, PC1 and PC2 subdomains"/>
    <property type="match status" value="2"/>
</dbReference>
<dbReference type="InterPro" id="IPR001036">
    <property type="entry name" value="Acrflvin-R"/>
</dbReference>
<feature type="transmembrane region" description="Helical" evidence="1">
    <location>
        <begin position="968"/>
        <end position="994"/>
    </location>
</feature>
<evidence type="ECO:0000313" key="2">
    <source>
        <dbReference type="EMBL" id="GMA28728.1"/>
    </source>
</evidence>
<dbReference type="Gene3D" id="3.30.70.1320">
    <property type="entry name" value="Multidrug efflux transporter AcrB pore domain like"/>
    <property type="match status" value="1"/>
</dbReference>
<proteinExistence type="predicted"/>
<feature type="transmembrane region" description="Helical" evidence="1">
    <location>
        <begin position="455"/>
        <end position="482"/>
    </location>
</feature>
<dbReference type="PRINTS" id="PR00702">
    <property type="entry name" value="ACRIFLAVINRP"/>
</dbReference>
<evidence type="ECO:0000313" key="3">
    <source>
        <dbReference type="Proteomes" id="UP001157160"/>
    </source>
</evidence>
<dbReference type="AlphaFoldDB" id="A0AA37UDR3"/>
<organism evidence="2 3">
    <name type="scientific">Arenivirga flava</name>
    <dbReference type="NCBI Taxonomy" id="1930060"/>
    <lineage>
        <taxon>Bacteria</taxon>
        <taxon>Bacillati</taxon>
        <taxon>Actinomycetota</taxon>
        <taxon>Actinomycetes</taxon>
        <taxon>Micrococcales</taxon>
        <taxon>Microbacteriaceae</taxon>
        <taxon>Arenivirga</taxon>
    </lineage>
</organism>
<dbReference type="Proteomes" id="UP001157160">
    <property type="component" value="Unassembled WGS sequence"/>
</dbReference>
<dbReference type="PANTHER" id="PTHR32063:SF0">
    <property type="entry name" value="SWARMING MOTILITY PROTEIN SWRC"/>
    <property type="match status" value="1"/>
</dbReference>
<dbReference type="GO" id="GO:0005886">
    <property type="term" value="C:plasma membrane"/>
    <property type="evidence" value="ECO:0007669"/>
    <property type="project" value="TreeGrafter"/>
</dbReference>
<dbReference type="Gene3D" id="3.30.70.1430">
    <property type="entry name" value="Multidrug efflux transporter AcrB pore domain"/>
    <property type="match status" value="2"/>
</dbReference>
<dbReference type="RefSeq" id="WP_284232175.1">
    <property type="nucleotide sequence ID" value="NZ_BSUL01000001.1"/>
</dbReference>
<dbReference type="Gene3D" id="3.30.2090.10">
    <property type="entry name" value="Multidrug efflux transporter AcrB TolC docking domain, DN and DC subdomains"/>
    <property type="match status" value="2"/>
</dbReference>
<dbReference type="InterPro" id="IPR027463">
    <property type="entry name" value="AcrB_DN_DC_subdom"/>
</dbReference>
<feature type="transmembrane region" description="Helical" evidence="1">
    <location>
        <begin position="423"/>
        <end position="443"/>
    </location>
</feature>
<dbReference type="Pfam" id="PF00873">
    <property type="entry name" value="ACR_tran"/>
    <property type="match status" value="1"/>
</dbReference>
<accession>A0AA37UDR3</accession>
<feature type="transmembrane region" description="Helical" evidence="1">
    <location>
        <begin position="889"/>
        <end position="914"/>
    </location>
</feature>